<dbReference type="RefSeq" id="WP_107350810.1">
    <property type="nucleotide sequence ID" value="NZ_PYMH01000013.1"/>
</dbReference>
<sequence length="200" mass="22732">MPSVSLVIETVQQLIRQQMYIEMLMALLVAIACVYASIRLASYLGFRLIRLFLPYPVTQYGFRGKLLYADDSLERRTFFNKEFGVSAKPDLVYRLNSGATCVLEIKSRHKVIESDVAQLAVGIVAVRTRYPATKGAIVLGNGKVYWQRKAGWSSSKIMRHYKRSVTLARKIKARPKNSKIPCKPLAECRQQKCPYIGKCH</sequence>
<evidence type="ECO:0000256" key="1">
    <source>
        <dbReference type="SAM" id="Phobius"/>
    </source>
</evidence>
<keyword evidence="1" id="KW-1133">Transmembrane helix</keyword>
<reference evidence="2 3" key="1">
    <citation type="submission" date="2018-03" db="EMBL/GenBank/DDBJ databases">
        <title>Whole genome sequencing of Histamine producing bacteria.</title>
        <authorList>
            <person name="Butler K."/>
        </authorList>
    </citation>
    <scope>NUCLEOTIDE SEQUENCE [LARGE SCALE GENOMIC DNA]</scope>
    <source>
        <strain evidence="2 3">JCM 13586</strain>
    </source>
</reference>
<feature type="transmembrane region" description="Helical" evidence="1">
    <location>
        <begin position="20"/>
        <end position="41"/>
    </location>
</feature>
<protein>
    <submittedName>
        <fullName evidence="2">Uncharacterized protein</fullName>
    </submittedName>
</protein>
<accession>A0A2T3ITI7</accession>
<comment type="caution">
    <text evidence="2">The sequence shown here is derived from an EMBL/GenBank/DDBJ whole genome shotgun (WGS) entry which is preliminary data.</text>
</comment>
<organism evidence="2 3">
    <name type="scientific">Photobacterium lutimaris</name>
    <dbReference type="NCBI Taxonomy" id="388278"/>
    <lineage>
        <taxon>Bacteria</taxon>
        <taxon>Pseudomonadati</taxon>
        <taxon>Pseudomonadota</taxon>
        <taxon>Gammaproteobacteria</taxon>
        <taxon>Vibrionales</taxon>
        <taxon>Vibrionaceae</taxon>
        <taxon>Photobacterium</taxon>
    </lineage>
</organism>
<name>A0A2T3ITI7_9GAMM</name>
<evidence type="ECO:0000313" key="2">
    <source>
        <dbReference type="EMBL" id="PSU31679.1"/>
    </source>
</evidence>
<dbReference type="Proteomes" id="UP000241222">
    <property type="component" value="Unassembled WGS sequence"/>
</dbReference>
<gene>
    <name evidence="2" type="ORF">C9I99_21055</name>
</gene>
<evidence type="ECO:0000313" key="3">
    <source>
        <dbReference type="Proteomes" id="UP000241222"/>
    </source>
</evidence>
<keyword evidence="1" id="KW-0472">Membrane</keyword>
<proteinExistence type="predicted"/>
<dbReference type="AlphaFoldDB" id="A0A2T3ITI7"/>
<keyword evidence="3" id="KW-1185">Reference proteome</keyword>
<dbReference type="OrthoDB" id="5897663at2"/>
<dbReference type="EMBL" id="PYMH01000013">
    <property type="protein sequence ID" value="PSU31679.1"/>
    <property type="molecule type" value="Genomic_DNA"/>
</dbReference>
<keyword evidence="1" id="KW-0812">Transmembrane</keyword>